<evidence type="ECO:0000259" key="1">
    <source>
        <dbReference type="SMART" id="SM01321"/>
    </source>
</evidence>
<feature type="domain" description="Transposase IS200-like" evidence="1">
    <location>
        <begin position="2"/>
        <end position="111"/>
    </location>
</feature>
<dbReference type="InterPro" id="IPR052715">
    <property type="entry name" value="RAYT_transposase"/>
</dbReference>
<dbReference type="Proteomes" id="UP001218638">
    <property type="component" value="Chromosome"/>
</dbReference>
<dbReference type="GO" id="GO:0043565">
    <property type="term" value="F:sequence-specific DNA binding"/>
    <property type="evidence" value="ECO:0007669"/>
    <property type="project" value="TreeGrafter"/>
</dbReference>
<dbReference type="RefSeq" id="WP_330932056.1">
    <property type="nucleotide sequence ID" value="NZ_CP119075.1"/>
</dbReference>
<dbReference type="PANTHER" id="PTHR36966">
    <property type="entry name" value="REP-ASSOCIATED TYROSINE TRANSPOSASE"/>
    <property type="match status" value="1"/>
</dbReference>
<dbReference type="SUPFAM" id="SSF143422">
    <property type="entry name" value="Transposase IS200-like"/>
    <property type="match status" value="1"/>
</dbReference>
<dbReference type="PANTHER" id="PTHR36966:SF1">
    <property type="entry name" value="REP-ASSOCIATED TYROSINE TRANSPOSASE"/>
    <property type="match status" value="1"/>
</dbReference>
<dbReference type="GO" id="GO:0004803">
    <property type="term" value="F:transposase activity"/>
    <property type="evidence" value="ECO:0007669"/>
    <property type="project" value="InterPro"/>
</dbReference>
<gene>
    <name evidence="2" type="ORF">PXH66_14435</name>
</gene>
<dbReference type="Pfam" id="PF01797">
    <property type="entry name" value="Y1_Tnp"/>
    <property type="match status" value="1"/>
</dbReference>
<dbReference type="EMBL" id="CP119075">
    <property type="protein sequence ID" value="WED63532.1"/>
    <property type="molecule type" value="Genomic_DNA"/>
</dbReference>
<dbReference type="InterPro" id="IPR036515">
    <property type="entry name" value="Transposase_17_sf"/>
</dbReference>
<dbReference type="GO" id="GO:0006313">
    <property type="term" value="P:DNA transposition"/>
    <property type="evidence" value="ECO:0007669"/>
    <property type="project" value="InterPro"/>
</dbReference>
<dbReference type="KEGG" id="slom:PXH66_14435"/>
<dbReference type="InterPro" id="IPR002686">
    <property type="entry name" value="Transposase_17"/>
</dbReference>
<dbReference type="AlphaFoldDB" id="A0AAE9ZZL7"/>
<sequence>MGASYFLTLCTEHRCPGLTTSILAEAVIREVEILADDDVWRLQALTIMPDHVHVLVALGAKLDLSPAISRFKAKTKGALQSGNLHWERGYFDHRIRPDDKLAPVLRYMALNPFRAGLTKSTEQVWPWFRLGEVESNWFRPGFPDDDESTHPAWLKK</sequence>
<accession>A0AAE9ZZL7</accession>
<protein>
    <submittedName>
        <fullName evidence="2">Transposase</fullName>
    </submittedName>
</protein>
<evidence type="ECO:0000313" key="3">
    <source>
        <dbReference type="Proteomes" id="UP001218638"/>
    </source>
</evidence>
<reference evidence="2" key="1">
    <citation type="submission" date="2023-03" db="EMBL/GenBank/DDBJ databases">
        <title>Lomoglobus Profundus gen. nov., sp. nov., a novel member of the phylum Verrucomicrobia, isolated from deep-marine sediment of South China Sea.</title>
        <authorList>
            <person name="Ahmad T."/>
            <person name="Ishaq S.E."/>
            <person name="Wang F."/>
        </authorList>
    </citation>
    <scope>NUCLEOTIDE SEQUENCE</scope>
    <source>
        <strain evidence="2">LMO-M01</strain>
    </source>
</reference>
<organism evidence="2 3">
    <name type="scientific">Synoicihabitans lomoniglobus</name>
    <dbReference type="NCBI Taxonomy" id="2909285"/>
    <lineage>
        <taxon>Bacteria</taxon>
        <taxon>Pseudomonadati</taxon>
        <taxon>Verrucomicrobiota</taxon>
        <taxon>Opitutia</taxon>
        <taxon>Opitutales</taxon>
        <taxon>Opitutaceae</taxon>
        <taxon>Synoicihabitans</taxon>
    </lineage>
</organism>
<dbReference type="SMART" id="SM01321">
    <property type="entry name" value="Y1_Tnp"/>
    <property type="match status" value="1"/>
</dbReference>
<evidence type="ECO:0000313" key="2">
    <source>
        <dbReference type="EMBL" id="WED63532.1"/>
    </source>
</evidence>
<keyword evidence="3" id="KW-1185">Reference proteome</keyword>
<name>A0AAE9ZZL7_9BACT</name>
<dbReference type="Gene3D" id="3.30.70.1290">
    <property type="entry name" value="Transposase IS200-like"/>
    <property type="match status" value="1"/>
</dbReference>
<dbReference type="NCBIfam" id="NF047646">
    <property type="entry name" value="REP_Tyr_transpos"/>
    <property type="match status" value="1"/>
</dbReference>
<proteinExistence type="predicted"/>